<dbReference type="EMBL" id="JAUSUQ010000007">
    <property type="protein sequence ID" value="MDQ0339310.1"/>
    <property type="molecule type" value="Genomic_DNA"/>
</dbReference>
<reference evidence="2 3" key="1">
    <citation type="submission" date="2023-07" db="EMBL/GenBank/DDBJ databases">
        <title>Genomic Encyclopedia of Type Strains, Phase IV (KMG-IV): sequencing the most valuable type-strain genomes for metagenomic binning, comparative biology and taxonomic classification.</title>
        <authorList>
            <person name="Goeker M."/>
        </authorList>
    </citation>
    <scope>NUCLEOTIDE SEQUENCE [LARGE SCALE GENOMIC DNA]</scope>
    <source>
        <strain evidence="2 3">DSM 17740</strain>
    </source>
</reference>
<evidence type="ECO:0000313" key="3">
    <source>
        <dbReference type="Proteomes" id="UP001232445"/>
    </source>
</evidence>
<evidence type="ECO:0000259" key="1">
    <source>
        <dbReference type="SMART" id="SM00849"/>
    </source>
</evidence>
<dbReference type="InterPro" id="IPR058121">
    <property type="entry name" value="WalJ/YycJ"/>
</dbReference>
<dbReference type="InterPro" id="IPR036866">
    <property type="entry name" value="RibonucZ/Hydroxyglut_hydro"/>
</dbReference>
<gene>
    <name evidence="2" type="ORF">J2S00_002097</name>
</gene>
<sequence>MSKVTLHYSVLASGSSGNAIYIKTEKTRLLVDAGLSGKKLEQLFAEIGENPGGLNAILITHEHSDHIKGLGVMARRYAVPVYANAKTWFELDRLCGKIDVEQKFHFERGQTLTLGDIDIESYGISHDAVEPMAFCFFHGGKKLSIATDLGYVSEKIKGTLRDSQVLIFEANHDVEMLRMSRYPWNIKRRILSDVGHLSNEASGEALADIITDATQKVYLAHLSQDNNLRDLARMTVEQILREEDVPVNQQVTLHDTYPDRPTKLVAV</sequence>
<proteinExistence type="predicted"/>
<dbReference type="CDD" id="cd07733">
    <property type="entry name" value="YycJ-like_MBL-fold"/>
    <property type="match status" value="1"/>
</dbReference>
<dbReference type="InterPro" id="IPR001279">
    <property type="entry name" value="Metallo-B-lactamas"/>
</dbReference>
<dbReference type="SMART" id="SM00849">
    <property type="entry name" value="Lactamase_B"/>
    <property type="match status" value="1"/>
</dbReference>
<dbReference type="Proteomes" id="UP001232445">
    <property type="component" value="Unassembled WGS sequence"/>
</dbReference>
<dbReference type="InterPro" id="IPR052533">
    <property type="entry name" value="WalJ/YycJ-like"/>
</dbReference>
<name>A0ABU0CSC0_9BACI</name>
<dbReference type="Pfam" id="PF12706">
    <property type="entry name" value="Lactamase_B_2"/>
    <property type="match status" value="1"/>
</dbReference>
<dbReference type="PANTHER" id="PTHR47619">
    <property type="entry name" value="METALLO-HYDROLASE YYCJ-RELATED"/>
    <property type="match status" value="1"/>
</dbReference>
<keyword evidence="3" id="KW-1185">Reference proteome</keyword>
<dbReference type="SUPFAM" id="SSF56281">
    <property type="entry name" value="Metallo-hydrolase/oxidoreductase"/>
    <property type="match status" value="1"/>
</dbReference>
<dbReference type="Gene3D" id="3.60.15.10">
    <property type="entry name" value="Ribonuclease Z/Hydroxyacylglutathione hydrolase-like"/>
    <property type="match status" value="1"/>
</dbReference>
<dbReference type="PANTHER" id="PTHR47619:SF1">
    <property type="entry name" value="EXODEOXYRIBONUCLEASE WALJ"/>
    <property type="match status" value="1"/>
</dbReference>
<protein>
    <submittedName>
        <fullName evidence="2">Phosphoribosyl 1,2-cyclic phosphodiesterase</fullName>
    </submittedName>
</protein>
<comment type="caution">
    <text evidence="2">The sequence shown here is derived from an EMBL/GenBank/DDBJ whole genome shotgun (WGS) entry which is preliminary data.</text>
</comment>
<evidence type="ECO:0000313" key="2">
    <source>
        <dbReference type="EMBL" id="MDQ0339310.1"/>
    </source>
</evidence>
<feature type="domain" description="Metallo-beta-lactamase" evidence="1">
    <location>
        <begin position="16"/>
        <end position="221"/>
    </location>
</feature>
<organism evidence="2 3">
    <name type="scientific">Caldalkalibacillus uzonensis</name>
    <dbReference type="NCBI Taxonomy" id="353224"/>
    <lineage>
        <taxon>Bacteria</taxon>
        <taxon>Bacillati</taxon>
        <taxon>Bacillota</taxon>
        <taxon>Bacilli</taxon>
        <taxon>Bacillales</taxon>
        <taxon>Bacillaceae</taxon>
        <taxon>Caldalkalibacillus</taxon>
    </lineage>
</organism>
<accession>A0ABU0CSC0</accession>